<keyword evidence="3" id="KW-1185">Reference proteome</keyword>
<dbReference type="Proteomes" id="UP001139353">
    <property type="component" value="Unassembled WGS sequence"/>
</dbReference>
<dbReference type="PROSITE" id="PS51257">
    <property type="entry name" value="PROKAR_LIPOPROTEIN"/>
    <property type="match status" value="1"/>
</dbReference>
<dbReference type="AlphaFoldDB" id="A0A9X1YG95"/>
<feature type="signal peptide" evidence="1">
    <location>
        <begin position="1"/>
        <end position="25"/>
    </location>
</feature>
<sequence>MRLAALTIPPLILALAACQSTPDLATLPHATLAGTHVDVDSDRVDTFQVVSIDGRNVLPITDQPVKLIGHDTTQLLPAGLPVHVEIEGYAAYYSTLHRLAWDPMRAKGIVEFVPAAGATYSLHGVVNAEASSVWIEDNATHEAVGRKLVVPGRGAAGAASGVEPTLRSGGA</sequence>
<accession>A0A9X1YG95</accession>
<evidence type="ECO:0000313" key="3">
    <source>
        <dbReference type="Proteomes" id="UP001139353"/>
    </source>
</evidence>
<reference evidence="2" key="1">
    <citation type="submission" date="2021-11" db="EMBL/GenBank/DDBJ databases">
        <title>BS-T2-15 a new species belonging to the Comamonadaceae family isolated from the soil of a French oak forest.</title>
        <authorList>
            <person name="Mieszkin S."/>
            <person name="Alain K."/>
        </authorList>
    </citation>
    <scope>NUCLEOTIDE SEQUENCE</scope>
    <source>
        <strain evidence="2">BS-T2-15</strain>
    </source>
</reference>
<dbReference type="RefSeq" id="WP_275680166.1">
    <property type="nucleotide sequence ID" value="NZ_JAJLJH010000001.1"/>
</dbReference>
<evidence type="ECO:0008006" key="4">
    <source>
        <dbReference type="Google" id="ProtNLM"/>
    </source>
</evidence>
<organism evidence="2 3">
    <name type="scientific">Scleromatobacter humisilvae</name>
    <dbReference type="NCBI Taxonomy" id="2897159"/>
    <lineage>
        <taxon>Bacteria</taxon>
        <taxon>Pseudomonadati</taxon>
        <taxon>Pseudomonadota</taxon>
        <taxon>Betaproteobacteria</taxon>
        <taxon>Burkholderiales</taxon>
        <taxon>Sphaerotilaceae</taxon>
        <taxon>Scleromatobacter</taxon>
    </lineage>
</organism>
<keyword evidence="1" id="KW-0732">Signal</keyword>
<gene>
    <name evidence="2" type="ORF">LPC04_00245</name>
</gene>
<name>A0A9X1YG95_9BURK</name>
<dbReference type="EMBL" id="JAJLJH010000001">
    <property type="protein sequence ID" value="MCK9684133.1"/>
    <property type="molecule type" value="Genomic_DNA"/>
</dbReference>
<evidence type="ECO:0000313" key="2">
    <source>
        <dbReference type="EMBL" id="MCK9684133.1"/>
    </source>
</evidence>
<evidence type="ECO:0000256" key="1">
    <source>
        <dbReference type="SAM" id="SignalP"/>
    </source>
</evidence>
<protein>
    <recommendedName>
        <fullName evidence="4">Lipoprotein</fullName>
    </recommendedName>
</protein>
<proteinExistence type="predicted"/>
<feature type="chain" id="PRO_5040845158" description="Lipoprotein" evidence="1">
    <location>
        <begin position="26"/>
        <end position="171"/>
    </location>
</feature>
<comment type="caution">
    <text evidence="2">The sequence shown here is derived from an EMBL/GenBank/DDBJ whole genome shotgun (WGS) entry which is preliminary data.</text>
</comment>